<protein>
    <recommendedName>
        <fullName evidence="3">DUF551 domain-containing protein</fullName>
    </recommendedName>
</protein>
<dbReference type="RefSeq" id="WP_188863030.1">
    <property type="nucleotide sequence ID" value="NZ_BMLT01000021.1"/>
</dbReference>
<dbReference type="EMBL" id="BMLT01000021">
    <property type="protein sequence ID" value="GGO89214.1"/>
    <property type="molecule type" value="Genomic_DNA"/>
</dbReference>
<comment type="caution">
    <text evidence="1">The sequence shown here is derived from an EMBL/GenBank/DDBJ whole genome shotgun (WGS) entry which is preliminary data.</text>
</comment>
<gene>
    <name evidence="1" type="ORF">GCM10011348_46440</name>
</gene>
<name>A0A917ZSU3_9GAMM</name>
<proteinExistence type="predicted"/>
<evidence type="ECO:0008006" key="3">
    <source>
        <dbReference type="Google" id="ProtNLM"/>
    </source>
</evidence>
<dbReference type="Proteomes" id="UP000599578">
    <property type="component" value="Unassembled WGS sequence"/>
</dbReference>
<sequence>MSEELKICPLKDGERLGLMNHDSVRAATIEDIRRLLPEGYALVRNNKPEDGSPDYGEPILVALNGVWQHVTYMRDGADDCEDWVEPYHFDHDDSCKSFWRNVTAWVPVSDLPLAAHTAQENSE</sequence>
<keyword evidence="2" id="KW-1185">Reference proteome</keyword>
<evidence type="ECO:0000313" key="1">
    <source>
        <dbReference type="EMBL" id="GGO89214.1"/>
    </source>
</evidence>
<reference evidence="1 2" key="1">
    <citation type="journal article" date="2014" name="Int. J. Syst. Evol. Microbiol.">
        <title>Complete genome sequence of Corynebacterium casei LMG S-19264T (=DSM 44701T), isolated from a smear-ripened cheese.</title>
        <authorList>
            <consortium name="US DOE Joint Genome Institute (JGI-PGF)"/>
            <person name="Walter F."/>
            <person name="Albersmeier A."/>
            <person name="Kalinowski J."/>
            <person name="Ruckert C."/>
        </authorList>
    </citation>
    <scope>NUCLEOTIDE SEQUENCE [LARGE SCALE GENOMIC DNA]</scope>
    <source>
        <strain evidence="1 2">CGMCC 1.7286</strain>
    </source>
</reference>
<accession>A0A917ZSU3</accession>
<organism evidence="1 2">
    <name type="scientific">Marinobacterium nitratireducens</name>
    <dbReference type="NCBI Taxonomy" id="518897"/>
    <lineage>
        <taxon>Bacteria</taxon>
        <taxon>Pseudomonadati</taxon>
        <taxon>Pseudomonadota</taxon>
        <taxon>Gammaproteobacteria</taxon>
        <taxon>Oceanospirillales</taxon>
        <taxon>Oceanospirillaceae</taxon>
        <taxon>Marinobacterium</taxon>
    </lineage>
</organism>
<dbReference type="AlphaFoldDB" id="A0A917ZSU3"/>
<evidence type="ECO:0000313" key="2">
    <source>
        <dbReference type="Proteomes" id="UP000599578"/>
    </source>
</evidence>